<accession>A0A815MY50</accession>
<feature type="non-terminal residue" evidence="1">
    <location>
        <position position="1"/>
    </location>
</feature>
<sequence length="216" mass="24512">MTILSKTDIENLIKTRAPSISYAKSKRSASEHCTNFSQVFVNCIAQNFICCSNCDELLAWKSGDGSTNLKKTIKAAAEFRAVDNRPFQIVQGQGNSADLILQYFYMSSLANAKYNTTVNSDYNINITNLPGYKATLYQRNIEYFKRIDGSRNPMIHKDIFREKTVKDIGKDNDKRASLLNDLQKKNNTDNYSHAIITACYLGNESDTTNCWKKIKK</sequence>
<dbReference type="Proteomes" id="UP000663891">
    <property type="component" value="Unassembled WGS sequence"/>
</dbReference>
<evidence type="ECO:0000313" key="1">
    <source>
        <dbReference type="EMBL" id="CAF1427558.1"/>
    </source>
</evidence>
<reference evidence="1" key="1">
    <citation type="submission" date="2021-02" db="EMBL/GenBank/DDBJ databases">
        <authorList>
            <person name="Nowell W R."/>
        </authorList>
    </citation>
    <scope>NUCLEOTIDE SEQUENCE</scope>
</reference>
<comment type="caution">
    <text evidence="1">The sequence shown here is derived from an EMBL/GenBank/DDBJ whole genome shotgun (WGS) entry which is preliminary data.</text>
</comment>
<protein>
    <submittedName>
        <fullName evidence="1">Uncharacterized protein</fullName>
    </submittedName>
</protein>
<name>A0A815MY50_9BILA</name>
<gene>
    <name evidence="1" type="ORF">VCS650_LOCUS38095</name>
</gene>
<organism evidence="1 2">
    <name type="scientific">Adineta steineri</name>
    <dbReference type="NCBI Taxonomy" id="433720"/>
    <lineage>
        <taxon>Eukaryota</taxon>
        <taxon>Metazoa</taxon>
        <taxon>Spiralia</taxon>
        <taxon>Gnathifera</taxon>
        <taxon>Rotifera</taxon>
        <taxon>Eurotatoria</taxon>
        <taxon>Bdelloidea</taxon>
        <taxon>Adinetida</taxon>
        <taxon>Adinetidae</taxon>
        <taxon>Adineta</taxon>
    </lineage>
</organism>
<proteinExistence type="predicted"/>
<dbReference type="OrthoDB" id="10051975at2759"/>
<dbReference type="EMBL" id="CAJNON010001098">
    <property type="protein sequence ID" value="CAF1427558.1"/>
    <property type="molecule type" value="Genomic_DNA"/>
</dbReference>
<dbReference type="AlphaFoldDB" id="A0A815MY50"/>
<evidence type="ECO:0000313" key="2">
    <source>
        <dbReference type="Proteomes" id="UP000663891"/>
    </source>
</evidence>